<keyword evidence="5 12" id="KW-0138">CF(0)</keyword>
<comment type="subcellular location">
    <subcellularLocation>
        <location evidence="12 13">Cell membrane</location>
        <topology evidence="12 13">Multi-pass membrane protein</topology>
    </subcellularLocation>
    <subcellularLocation>
        <location evidence="1">Membrane</location>
        <topology evidence="1">Multi-pass membrane protein</topology>
    </subcellularLocation>
</comment>
<evidence type="ECO:0000256" key="13">
    <source>
        <dbReference type="RuleBase" id="RU000483"/>
    </source>
</evidence>
<dbReference type="PROSITE" id="PS00449">
    <property type="entry name" value="ATPASE_A"/>
    <property type="match status" value="1"/>
</dbReference>
<dbReference type="PRINTS" id="PR00123">
    <property type="entry name" value="ATPASEA"/>
</dbReference>
<evidence type="ECO:0000313" key="14">
    <source>
        <dbReference type="EMBL" id="HGF34807.1"/>
    </source>
</evidence>
<keyword evidence="4 12" id="KW-1003">Cell membrane</keyword>
<dbReference type="Pfam" id="PF00119">
    <property type="entry name" value="ATP-synt_A"/>
    <property type="match status" value="1"/>
</dbReference>
<sequence length="246" mass="27136">MEISLDQWVLWQRGPVLLNATILYTWLVMVLLTVGSWLVTRRLSSGPGISKWQNLLEVLVDAVREQIRQISQQDPGRYLAFIGTLFIFISVANLLAIVPGYHPPTYSLSTTTALALCVLAAVPIYGIAQQGLRGYLSHYLQPTALMLPFHILSELTRTLALAVRLFGNVMSGALIGAILLAVVPLFFPLVLQLLELLIGQVQAFIFAVLATVYIASAAQAHEERIKVTLNRTENRVGTKAKEDENS</sequence>
<dbReference type="AlphaFoldDB" id="A0A7C3Z273"/>
<evidence type="ECO:0000256" key="1">
    <source>
        <dbReference type="ARBA" id="ARBA00004141"/>
    </source>
</evidence>
<feature type="transmembrane region" description="Helical" evidence="12">
    <location>
        <begin position="197"/>
        <end position="216"/>
    </location>
</feature>
<dbReference type="PANTHER" id="PTHR42823">
    <property type="entry name" value="ATP SYNTHASE SUBUNIT A, CHLOROPLASTIC"/>
    <property type="match status" value="1"/>
</dbReference>
<proteinExistence type="inferred from homology"/>
<dbReference type="SUPFAM" id="SSF81336">
    <property type="entry name" value="F1F0 ATP synthase subunit A"/>
    <property type="match status" value="1"/>
</dbReference>
<keyword evidence="8 12" id="KW-1133">Transmembrane helix</keyword>
<dbReference type="Gene3D" id="1.20.120.220">
    <property type="entry name" value="ATP synthase, F0 complex, subunit A"/>
    <property type="match status" value="1"/>
</dbReference>
<protein>
    <recommendedName>
        <fullName evidence="12 13">ATP synthase subunit a</fullName>
    </recommendedName>
    <alternativeName>
        <fullName evidence="12">ATP synthase F0 sector subunit a</fullName>
    </alternativeName>
    <alternativeName>
        <fullName evidence="12">F-ATPase subunit 6</fullName>
    </alternativeName>
</protein>
<keyword evidence="11 12" id="KW-0066">ATP synthesis</keyword>
<evidence type="ECO:0000256" key="7">
    <source>
        <dbReference type="ARBA" id="ARBA00022781"/>
    </source>
</evidence>
<dbReference type="NCBIfam" id="TIGR03306">
    <property type="entry name" value="altF1_A"/>
    <property type="match status" value="1"/>
</dbReference>
<evidence type="ECO:0000256" key="6">
    <source>
        <dbReference type="ARBA" id="ARBA00022692"/>
    </source>
</evidence>
<accession>A0A7C3Z273</accession>
<evidence type="ECO:0000256" key="9">
    <source>
        <dbReference type="ARBA" id="ARBA00023065"/>
    </source>
</evidence>
<evidence type="ECO:0000256" key="4">
    <source>
        <dbReference type="ARBA" id="ARBA00022475"/>
    </source>
</evidence>
<gene>
    <name evidence="12" type="primary">atpB</name>
    <name evidence="14" type="ORF">ENW96_10535</name>
</gene>
<dbReference type="NCBIfam" id="TIGR01131">
    <property type="entry name" value="ATP_synt_6_or_A"/>
    <property type="match status" value="1"/>
</dbReference>
<keyword evidence="7 12" id="KW-0375">Hydrogen ion transport</keyword>
<evidence type="ECO:0000256" key="5">
    <source>
        <dbReference type="ARBA" id="ARBA00022547"/>
    </source>
</evidence>
<feature type="transmembrane region" description="Helical" evidence="12">
    <location>
        <begin position="78"/>
        <end position="100"/>
    </location>
</feature>
<keyword evidence="3 12" id="KW-0813">Transport</keyword>
<evidence type="ECO:0000256" key="3">
    <source>
        <dbReference type="ARBA" id="ARBA00022448"/>
    </source>
</evidence>
<dbReference type="EMBL" id="DTMF01000259">
    <property type="protein sequence ID" value="HGF34807.1"/>
    <property type="molecule type" value="Genomic_DNA"/>
</dbReference>
<dbReference type="InterPro" id="IPR023011">
    <property type="entry name" value="ATP_synth_F0_asu_AS"/>
</dbReference>
<comment type="function">
    <text evidence="12 13">Key component of the proton channel; it plays a direct role in the translocation of protons across the membrane.</text>
</comment>
<dbReference type="GO" id="GO:0042777">
    <property type="term" value="P:proton motive force-driven plasma membrane ATP synthesis"/>
    <property type="evidence" value="ECO:0007669"/>
    <property type="project" value="TreeGrafter"/>
</dbReference>
<dbReference type="PANTHER" id="PTHR42823:SF3">
    <property type="entry name" value="ATP SYNTHASE SUBUNIT A, CHLOROPLASTIC"/>
    <property type="match status" value="1"/>
</dbReference>
<keyword evidence="9 12" id="KW-0406">Ion transport</keyword>
<dbReference type="HAMAP" id="MF_01393">
    <property type="entry name" value="ATP_synth_a_bact"/>
    <property type="match status" value="1"/>
</dbReference>
<dbReference type="InterPro" id="IPR035908">
    <property type="entry name" value="F0_ATP_A_sf"/>
</dbReference>
<dbReference type="NCBIfam" id="NF004481">
    <property type="entry name" value="PRK05815.2-3"/>
    <property type="match status" value="1"/>
</dbReference>
<dbReference type="GO" id="GO:0005886">
    <property type="term" value="C:plasma membrane"/>
    <property type="evidence" value="ECO:0007669"/>
    <property type="project" value="UniProtKB-SubCell"/>
</dbReference>
<name>A0A7C3Z273_9BACT</name>
<keyword evidence="6 12" id="KW-0812">Transmembrane</keyword>
<dbReference type="GO" id="GO:0045259">
    <property type="term" value="C:proton-transporting ATP synthase complex"/>
    <property type="evidence" value="ECO:0007669"/>
    <property type="project" value="UniProtKB-KW"/>
</dbReference>
<evidence type="ECO:0000256" key="2">
    <source>
        <dbReference type="ARBA" id="ARBA00006810"/>
    </source>
</evidence>
<comment type="caution">
    <text evidence="14">The sequence shown here is derived from an EMBL/GenBank/DDBJ whole genome shotgun (WGS) entry which is preliminary data.</text>
</comment>
<feature type="transmembrane region" description="Helical" evidence="12">
    <location>
        <begin position="165"/>
        <end position="191"/>
    </location>
</feature>
<dbReference type="GO" id="GO:0046933">
    <property type="term" value="F:proton-transporting ATP synthase activity, rotational mechanism"/>
    <property type="evidence" value="ECO:0007669"/>
    <property type="project" value="UniProtKB-UniRule"/>
</dbReference>
<keyword evidence="10 12" id="KW-0472">Membrane</keyword>
<comment type="similarity">
    <text evidence="2 12 13">Belongs to the ATPase A chain family.</text>
</comment>
<feature type="transmembrane region" description="Helical" evidence="12">
    <location>
        <begin position="106"/>
        <end position="128"/>
    </location>
</feature>
<dbReference type="InterPro" id="IPR045082">
    <property type="entry name" value="ATP_syn_F0_a_bact/chloroplast"/>
</dbReference>
<organism evidence="14">
    <name type="scientific">Desulfobacca acetoxidans</name>
    <dbReference type="NCBI Taxonomy" id="60893"/>
    <lineage>
        <taxon>Bacteria</taxon>
        <taxon>Pseudomonadati</taxon>
        <taxon>Thermodesulfobacteriota</taxon>
        <taxon>Desulfobaccia</taxon>
        <taxon>Desulfobaccales</taxon>
        <taxon>Desulfobaccaceae</taxon>
        <taxon>Desulfobacca</taxon>
    </lineage>
</organism>
<reference evidence="14" key="1">
    <citation type="journal article" date="2020" name="mSystems">
        <title>Genome- and Community-Level Interaction Insights into Carbon Utilization and Element Cycling Functions of Hydrothermarchaeota in Hydrothermal Sediment.</title>
        <authorList>
            <person name="Zhou Z."/>
            <person name="Liu Y."/>
            <person name="Xu W."/>
            <person name="Pan J."/>
            <person name="Luo Z.H."/>
            <person name="Li M."/>
        </authorList>
    </citation>
    <scope>NUCLEOTIDE SEQUENCE [LARGE SCALE GENOMIC DNA]</scope>
    <source>
        <strain evidence="14">SpSt-897</strain>
    </source>
</reference>
<evidence type="ECO:0000256" key="12">
    <source>
        <dbReference type="HAMAP-Rule" id="MF_01393"/>
    </source>
</evidence>
<dbReference type="InterPro" id="IPR017692">
    <property type="entry name" value="Alt_ATP_synth_F0_Asu"/>
</dbReference>
<feature type="transmembrane region" description="Helical" evidence="12">
    <location>
        <begin position="16"/>
        <end position="39"/>
    </location>
</feature>
<dbReference type="CDD" id="cd00310">
    <property type="entry name" value="ATP-synt_Fo_a_6"/>
    <property type="match status" value="1"/>
</dbReference>
<evidence type="ECO:0000256" key="11">
    <source>
        <dbReference type="ARBA" id="ARBA00023310"/>
    </source>
</evidence>
<dbReference type="InterPro" id="IPR000568">
    <property type="entry name" value="ATP_synth_F0_asu"/>
</dbReference>
<evidence type="ECO:0000256" key="8">
    <source>
        <dbReference type="ARBA" id="ARBA00022989"/>
    </source>
</evidence>
<evidence type="ECO:0000256" key="10">
    <source>
        <dbReference type="ARBA" id="ARBA00023136"/>
    </source>
</evidence>